<dbReference type="NCBIfam" id="TIGR02491">
    <property type="entry name" value="NrdG"/>
    <property type="match status" value="1"/>
</dbReference>
<dbReference type="AlphaFoldDB" id="A0A941CS02"/>
<organism evidence="13 14">
    <name type="scientific">Proteiniclasticum sediminis</name>
    <dbReference type="NCBI Taxonomy" id="2804028"/>
    <lineage>
        <taxon>Bacteria</taxon>
        <taxon>Bacillati</taxon>
        <taxon>Bacillota</taxon>
        <taxon>Clostridia</taxon>
        <taxon>Eubacteriales</taxon>
        <taxon>Clostridiaceae</taxon>
        <taxon>Proteiniclasticum</taxon>
    </lineage>
</organism>
<evidence type="ECO:0000256" key="12">
    <source>
        <dbReference type="PIRNR" id="PIRNR000368"/>
    </source>
</evidence>
<keyword evidence="8 12" id="KW-0560">Oxidoreductase</keyword>
<name>A0A941CS02_9CLOT</name>
<dbReference type="EC" id="1.97.1.-" evidence="12"/>
<evidence type="ECO:0000313" key="13">
    <source>
        <dbReference type="EMBL" id="MBR0576698.1"/>
    </source>
</evidence>
<dbReference type="SFLD" id="SFLDS00029">
    <property type="entry name" value="Radical_SAM"/>
    <property type="match status" value="1"/>
</dbReference>
<dbReference type="Proteomes" id="UP000675379">
    <property type="component" value="Unassembled WGS sequence"/>
</dbReference>
<accession>A0A941CS02</accession>
<dbReference type="GO" id="GO:0046872">
    <property type="term" value="F:metal ion binding"/>
    <property type="evidence" value="ECO:0007669"/>
    <property type="project" value="UniProtKB-KW"/>
</dbReference>
<dbReference type="InterPro" id="IPR034457">
    <property type="entry name" value="Organic_radical-activating"/>
</dbReference>
<dbReference type="PANTHER" id="PTHR30352">
    <property type="entry name" value="PYRUVATE FORMATE-LYASE-ACTIVATING ENZYME"/>
    <property type="match status" value="1"/>
</dbReference>
<proteinExistence type="inferred from homology"/>
<dbReference type="InterPro" id="IPR013785">
    <property type="entry name" value="Aldolase_TIM"/>
</dbReference>
<keyword evidence="10" id="KW-0411">Iron-sulfur</keyword>
<dbReference type="PROSITE" id="PS01087">
    <property type="entry name" value="RADICAL_ACTIVATING"/>
    <property type="match status" value="1"/>
</dbReference>
<dbReference type="InterPro" id="IPR012837">
    <property type="entry name" value="NrdG"/>
</dbReference>
<keyword evidence="6" id="KW-0949">S-adenosyl-L-methionine</keyword>
<dbReference type="RefSeq" id="WP_211802017.1">
    <property type="nucleotide sequence ID" value="NZ_JAGSCS010000013.1"/>
</dbReference>
<dbReference type="InterPro" id="IPR058240">
    <property type="entry name" value="rSAM_sf"/>
</dbReference>
<reference evidence="13" key="1">
    <citation type="submission" date="2021-04" db="EMBL/GenBank/DDBJ databases">
        <title>Proteiniclasticum sedimins sp. nov., an obligate anaerobic bacterium isolated from anaerobic sludge.</title>
        <authorList>
            <person name="Liu J."/>
        </authorList>
    </citation>
    <scope>NUCLEOTIDE SEQUENCE</scope>
    <source>
        <strain evidence="13">BAD-10</strain>
    </source>
</reference>
<protein>
    <recommendedName>
        <fullName evidence="4 12">Anaerobic ribonucleoside-triphosphate reductase-activating protein</fullName>
        <ecNumber evidence="12">1.97.1.-</ecNumber>
    </recommendedName>
</protein>
<comment type="cofactor">
    <cofactor evidence="1">
        <name>[4Fe-4S] cluster</name>
        <dbReference type="ChEBI" id="CHEBI:49883"/>
    </cofactor>
</comment>
<dbReference type="SUPFAM" id="SSF102114">
    <property type="entry name" value="Radical SAM enzymes"/>
    <property type="match status" value="1"/>
</dbReference>
<evidence type="ECO:0000313" key="14">
    <source>
        <dbReference type="Proteomes" id="UP000675379"/>
    </source>
</evidence>
<evidence type="ECO:0000256" key="11">
    <source>
        <dbReference type="ARBA" id="ARBA00047365"/>
    </source>
</evidence>
<dbReference type="InterPro" id="IPR007197">
    <property type="entry name" value="rSAM"/>
</dbReference>
<evidence type="ECO:0000256" key="10">
    <source>
        <dbReference type="ARBA" id="ARBA00023014"/>
    </source>
</evidence>
<dbReference type="SFLD" id="SFLDG01066">
    <property type="entry name" value="organic_radical-activating_enz"/>
    <property type="match status" value="1"/>
</dbReference>
<comment type="function">
    <text evidence="2 12">Activation of anaerobic ribonucleoside-triphosphate reductase under anaerobic conditions by generation of an organic free radical, using S-adenosylmethionine and reduced flavodoxin as cosubstrates to produce 5'-deoxy-adenosine.</text>
</comment>
<comment type="caution">
    <text evidence="13">The sequence shown here is derived from an EMBL/GenBank/DDBJ whole genome shotgun (WGS) entry which is preliminary data.</text>
</comment>
<gene>
    <name evidence="13" type="primary">nrdG</name>
    <name evidence="13" type="ORF">KCG48_10155</name>
</gene>
<dbReference type="Gene3D" id="3.20.20.70">
    <property type="entry name" value="Aldolase class I"/>
    <property type="match status" value="1"/>
</dbReference>
<comment type="catalytic activity">
    <reaction evidence="11">
        <text>glycyl-[protein] + reduced [flavodoxin] + S-adenosyl-L-methionine = glycin-2-yl radical-[protein] + semiquinone [flavodoxin] + 5'-deoxyadenosine + L-methionine + H(+)</text>
        <dbReference type="Rhea" id="RHEA:61976"/>
        <dbReference type="Rhea" id="RHEA-COMP:10622"/>
        <dbReference type="Rhea" id="RHEA-COMP:14480"/>
        <dbReference type="Rhea" id="RHEA-COMP:15993"/>
        <dbReference type="Rhea" id="RHEA-COMP:15994"/>
        <dbReference type="ChEBI" id="CHEBI:15378"/>
        <dbReference type="ChEBI" id="CHEBI:17319"/>
        <dbReference type="ChEBI" id="CHEBI:29947"/>
        <dbReference type="ChEBI" id="CHEBI:32722"/>
        <dbReference type="ChEBI" id="CHEBI:57618"/>
        <dbReference type="ChEBI" id="CHEBI:57844"/>
        <dbReference type="ChEBI" id="CHEBI:59789"/>
        <dbReference type="ChEBI" id="CHEBI:140311"/>
    </reaction>
</comment>
<keyword evidence="14" id="KW-1185">Reference proteome</keyword>
<evidence type="ECO:0000256" key="7">
    <source>
        <dbReference type="ARBA" id="ARBA00022723"/>
    </source>
</evidence>
<dbReference type="SFLD" id="SFLDF00299">
    <property type="entry name" value="anaerobic_ribonucleoside-triph"/>
    <property type="match status" value="1"/>
</dbReference>
<evidence type="ECO:0000256" key="3">
    <source>
        <dbReference type="ARBA" id="ARBA00009777"/>
    </source>
</evidence>
<evidence type="ECO:0000256" key="6">
    <source>
        <dbReference type="ARBA" id="ARBA00022691"/>
    </source>
</evidence>
<keyword evidence="9" id="KW-0408">Iron</keyword>
<dbReference type="EMBL" id="JAGSCS010000013">
    <property type="protein sequence ID" value="MBR0576698.1"/>
    <property type="molecule type" value="Genomic_DNA"/>
</dbReference>
<dbReference type="GO" id="GO:0051539">
    <property type="term" value="F:4 iron, 4 sulfur cluster binding"/>
    <property type="evidence" value="ECO:0007669"/>
    <property type="project" value="UniProtKB-KW"/>
</dbReference>
<evidence type="ECO:0000256" key="8">
    <source>
        <dbReference type="ARBA" id="ARBA00023002"/>
    </source>
</evidence>
<evidence type="ECO:0000256" key="9">
    <source>
        <dbReference type="ARBA" id="ARBA00023004"/>
    </source>
</evidence>
<evidence type="ECO:0000256" key="5">
    <source>
        <dbReference type="ARBA" id="ARBA00022485"/>
    </source>
</evidence>
<evidence type="ECO:0000256" key="2">
    <source>
        <dbReference type="ARBA" id="ARBA00003852"/>
    </source>
</evidence>
<keyword evidence="5" id="KW-0004">4Fe-4S</keyword>
<dbReference type="SFLD" id="SFLDG01063">
    <property type="entry name" value="activating_enzymes__group_1"/>
    <property type="match status" value="1"/>
</dbReference>
<dbReference type="GO" id="GO:0004748">
    <property type="term" value="F:ribonucleoside-diphosphate reductase activity, thioredoxin disulfide as acceptor"/>
    <property type="evidence" value="ECO:0007669"/>
    <property type="project" value="TreeGrafter"/>
</dbReference>
<evidence type="ECO:0000256" key="4">
    <source>
        <dbReference type="ARBA" id="ARBA00014281"/>
    </source>
</evidence>
<sequence>MGIRIAGITEDSIVDGEGLRLVLFTQGCPHACPGCHNPETHDLQGGTWLDEEALLSLIRENPLLDGVTFSGGEPFLQAKELALLANRIRKEFGSRPDFSLMAYTGYTFEELLTRVPSALDLLLELDLLVDGRFIQEKRTLDLLWRGSTNQRILQVPSSLEQKTPVLYLPA</sequence>
<evidence type="ECO:0000256" key="1">
    <source>
        <dbReference type="ARBA" id="ARBA00001966"/>
    </source>
</evidence>
<dbReference type="CDD" id="cd01335">
    <property type="entry name" value="Radical_SAM"/>
    <property type="match status" value="1"/>
</dbReference>
<keyword evidence="7" id="KW-0479">Metal-binding</keyword>
<comment type="similarity">
    <text evidence="3 12">Belongs to the organic radical-activating enzymes family.</text>
</comment>
<dbReference type="PANTHER" id="PTHR30352:SF2">
    <property type="entry name" value="ANAEROBIC RIBONUCLEOSIDE-TRIPHOSPHATE REDUCTASE-ACTIVATING PROTEIN"/>
    <property type="match status" value="1"/>
</dbReference>
<dbReference type="Pfam" id="PF13353">
    <property type="entry name" value="Fer4_12"/>
    <property type="match status" value="1"/>
</dbReference>
<dbReference type="PIRSF" id="PIRSF000368">
    <property type="entry name" value="NrdG"/>
    <property type="match status" value="1"/>
</dbReference>
<dbReference type="InterPro" id="IPR001989">
    <property type="entry name" value="Radical_activat_CS"/>
</dbReference>
<dbReference type="GO" id="GO:0043365">
    <property type="term" value="F:[formate-C-acetyltransferase]-activating enzyme activity"/>
    <property type="evidence" value="ECO:0007669"/>
    <property type="project" value="InterPro"/>
</dbReference>